<dbReference type="AlphaFoldDB" id="A0A6M8NBD4"/>
<geneLocation type="plasmid" evidence="1">
    <name>pAFAEC</name>
</geneLocation>
<dbReference type="RefSeq" id="WP_026806337.1">
    <property type="nucleotide sequence ID" value="NZ_CP053838.1"/>
</dbReference>
<organism evidence="1">
    <name type="scientific">Aliarcobacter faecis</name>
    <dbReference type="NCBI Taxonomy" id="1564138"/>
    <lineage>
        <taxon>Bacteria</taxon>
        <taxon>Pseudomonadati</taxon>
        <taxon>Campylobacterota</taxon>
        <taxon>Epsilonproteobacteria</taxon>
        <taxon>Campylobacterales</taxon>
        <taxon>Arcobacteraceae</taxon>
        <taxon>Aliarcobacter</taxon>
    </lineage>
</organism>
<reference evidence="1" key="1">
    <citation type="submission" date="2020-05" db="EMBL/GenBank/DDBJ databases">
        <title>Complete genome sequencing of Campylobacter and Arcobacter type strains.</title>
        <authorList>
            <person name="Miller W.G."/>
            <person name="Yee E."/>
        </authorList>
    </citation>
    <scope>NUCLEOTIDE SEQUENCE [LARGE SCALE GENOMIC DNA]</scope>
    <source>
        <strain evidence="1">CCUG 66484</strain>
        <plasmid evidence="1">pAFAEC</plasmid>
    </source>
</reference>
<protein>
    <submittedName>
        <fullName evidence="1">SIR2 domain-containing protein</fullName>
    </submittedName>
</protein>
<proteinExistence type="predicted"/>
<dbReference type="InterPro" id="IPR029035">
    <property type="entry name" value="DHS-like_NAD/FAD-binding_dom"/>
</dbReference>
<gene>
    <name evidence="1" type="ORF">AFAEC_a0064</name>
</gene>
<keyword evidence="1" id="KW-0614">Plasmid</keyword>
<dbReference type="OrthoDB" id="5368642at2"/>
<dbReference type="Pfam" id="PF13289">
    <property type="entry name" value="SIR2_2"/>
    <property type="match status" value="1"/>
</dbReference>
<dbReference type="KEGG" id="afc:AFAEC_a0064"/>
<sequence>MKEKLNSIAVQAQKYIENVPVIVLGSGASVSYGLPTMGVLSKHLKDNVNGESDSNWSDFIKLLDDGTDLETALQKITLNEEVTTQIIKETWNLINPIDIEVFFKSLQNPNFYSLSNLIGKLFLSTSTELNIITTNYDRLAEYACEKKNIYHFTGFSTGFLRTKVIEDPINIRRRVNILKVHGSLDWFRSKDNLLIGLSNTSKIPEDFIPEIVTPGNEKYKKTYQEPYRTIIQKADLALENNNSYLCIGYGFNDEHIQTKLVNKCVYNNSTLLILTRTLTEATKKFINKQGCKNYLAFEKSGDKDTKVYSSLKGEFIIPESDYWTLDGFLKLI</sequence>
<dbReference type="EMBL" id="CP053838">
    <property type="protein sequence ID" value="QKF74509.1"/>
    <property type="molecule type" value="Genomic_DNA"/>
</dbReference>
<accession>A0A6M8NBD4</accession>
<dbReference type="SUPFAM" id="SSF52467">
    <property type="entry name" value="DHS-like NAD/FAD-binding domain"/>
    <property type="match status" value="1"/>
</dbReference>
<name>A0A6M8NBD4_9BACT</name>
<evidence type="ECO:0000313" key="1">
    <source>
        <dbReference type="EMBL" id="QKF74509.1"/>
    </source>
</evidence>